<feature type="transmembrane region" description="Helical" evidence="6">
    <location>
        <begin position="107"/>
        <end position="135"/>
    </location>
</feature>
<evidence type="ECO:0000313" key="8">
    <source>
        <dbReference type="Proteomes" id="UP000754883"/>
    </source>
</evidence>
<gene>
    <name evidence="7" type="ORF">CBYS24578_00012073</name>
</gene>
<feature type="transmembrane region" description="Helical" evidence="6">
    <location>
        <begin position="473"/>
        <end position="495"/>
    </location>
</feature>
<dbReference type="GO" id="GO:0016020">
    <property type="term" value="C:membrane"/>
    <property type="evidence" value="ECO:0007669"/>
    <property type="project" value="UniProtKB-SubCell"/>
</dbReference>
<feature type="transmembrane region" description="Helical" evidence="6">
    <location>
        <begin position="271"/>
        <end position="293"/>
    </location>
</feature>
<name>A0A9N9UF96_9HYPO</name>
<feature type="transmembrane region" description="Helical" evidence="6">
    <location>
        <begin position="54"/>
        <end position="72"/>
    </location>
</feature>
<dbReference type="GO" id="GO:0022857">
    <property type="term" value="F:transmembrane transporter activity"/>
    <property type="evidence" value="ECO:0007669"/>
    <property type="project" value="InterPro"/>
</dbReference>
<organism evidence="7 8">
    <name type="scientific">Clonostachys byssicola</name>
    <dbReference type="NCBI Taxonomy" id="160290"/>
    <lineage>
        <taxon>Eukaryota</taxon>
        <taxon>Fungi</taxon>
        <taxon>Dikarya</taxon>
        <taxon>Ascomycota</taxon>
        <taxon>Pezizomycotina</taxon>
        <taxon>Sordariomycetes</taxon>
        <taxon>Hypocreomycetidae</taxon>
        <taxon>Hypocreales</taxon>
        <taxon>Bionectriaceae</taxon>
        <taxon>Clonostachys</taxon>
    </lineage>
</organism>
<reference evidence="8" key="1">
    <citation type="submission" date="2019-06" db="EMBL/GenBank/DDBJ databases">
        <authorList>
            <person name="Broberg M."/>
        </authorList>
    </citation>
    <scope>NUCLEOTIDE SEQUENCE [LARGE SCALE GENOMIC DNA]</scope>
</reference>
<dbReference type="EMBL" id="CABFNO020001387">
    <property type="protein sequence ID" value="CAG9984310.1"/>
    <property type="molecule type" value="Genomic_DNA"/>
</dbReference>
<evidence type="ECO:0000256" key="5">
    <source>
        <dbReference type="ARBA" id="ARBA00023136"/>
    </source>
</evidence>
<evidence type="ECO:0000256" key="2">
    <source>
        <dbReference type="ARBA" id="ARBA00022448"/>
    </source>
</evidence>
<sequence length="534" mass="57982">MTGHEQAQEFRPQMKQSFNLWSLAFMACLTSTTWEAVTSTMAQALSSGGSSSMVWGFLTSACGTFSIAMALAEFSSMVPTAGGQYHYVAALSAPKYRRILSWLSGWVTLWGWLLATLAGNFANAMSIQSLIILFLEDYTYQRWHTSLVSLRRLVYMLHDPLMIIQIVIVLSILYTVMSLSPTKLLHYANYVGMLLHCSGYIITITYLLVKTPVKQSAEKVFTDTTNLSGWSPGVAWSIGLMSSALSMVGWDSACHMAEEMKQAPRDIPRTMIGAVGMTGVLTFPWVIALMFCITDIEEVVTGPVGVLSPLNQLIYNTSGGNAAATVGIAMSTLIMNIVASGPSCMAATARIAWSFSLEGGLPEAFGRMNSKAQVPLNATIGSCIVVCLLSLIYIGNSTAFYGLSSGVTVVVYVSYMMPIALYCIWGFKHCPMPRGPFTLGTWSRPINYFALAWCTYLVIFLCFPTTIPTSAETMNYASLILGTCIVLPMGAWFVYGNKVYDGVMDQIVEGIENVVVAEEDGANKAGKVSSISVS</sequence>
<feature type="transmembrane region" description="Helical" evidence="6">
    <location>
        <begin position="188"/>
        <end position="209"/>
    </location>
</feature>
<comment type="caution">
    <text evidence="7">The sequence shown here is derived from an EMBL/GenBank/DDBJ whole genome shotgun (WGS) entry which is preliminary data.</text>
</comment>
<dbReference type="OrthoDB" id="3257095at2759"/>
<dbReference type="PANTHER" id="PTHR45649:SF14">
    <property type="entry name" value="GABA PERMEASE"/>
    <property type="match status" value="1"/>
</dbReference>
<evidence type="ECO:0000256" key="1">
    <source>
        <dbReference type="ARBA" id="ARBA00004141"/>
    </source>
</evidence>
<feature type="transmembrane region" description="Helical" evidence="6">
    <location>
        <begin position="155"/>
        <end position="176"/>
    </location>
</feature>
<feature type="transmembrane region" description="Helical" evidence="6">
    <location>
        <begin position="374"/>
        <end position="394"/>
    </location>
</feature>
<dbReference type="Gene3D" id="1.20.1740.10">
    <property type="entry name" value="Amino acid/polyamine transporter I"/>
    <property type="match status" value="1"/>
</dbReference>
<dbReference type="InterPro" id="IPR002293">
    <property type="entry name" value="AA/rel_permease1"/>
</dbReference>
<dbReference type="Proteomes" id="UP000754883">
    <property type="component" value="Unassembled WGS sequence"/>
</dbReference>
<evidence type="ECO:0000313" key="7">
    <source>
        <dbReference type="EMBL" id="CAG9984310.1"/>
    </source>
</evidence>
<comment type="subcellular location">
    <subcellularLocation>
        <location evidence="1">Membrane</location>
        <topology evidence="1">Multi-pass membrane protein</topology>
    </subcellularLocation>
</comment>
<keyword evidence="4 6" id="KW-1133">Transmembrane helix</keyword>
<feature type="transmembrane region" description="Helical" evidence="6">
    <location>
        <begin position="229"/>
        <end position="250"/>
    </location>
</feature>
<keyword evidence="5 6" id="KW-0472">Membrane</keyword>
<evidence type="ECO:0000256" key="3">
    <source>
        <dbReference type="ARBA" id="ARBA00022692"/>
    </source>
</evidence>
<feature type="transmembrane region" description="Helical" evidence="6">
    <location>
        <begin position="446"/>
        <end position="467"/>
    </location>
</feature>
<dbReference type="PIRSF" id="PIRSF006060">
    <property type="entry name" value="AA_transporter"/>
    <property type="match status" value="1"/>
</dbReference>
<feature type="transmembrane region" description="Helical" evidence="6">
    <location>
        <begin position="400"/>
        <end position="425"/>
    </location>
</feature>
<protein>
    <recommendedName>
        <fullName evidence="9">Amino acid transporter</fullName>
    </recommendedName>
</protein>
<accession>A0A9N9UF96</accession>
<feature type="transmembrane region" description="Helical" evidence="6">
    <location>
        <begin position="313"/>
        <end position="335"/>
    </location>
</feature>
<evidence type="ECO:0000256" key="4">
    <source>
        <dbReference type="ARBA" id="ARBA00022989"/>
    </source>
</evidence>
<evidence type="ECO:0000256" key="6">
    <source>
        <dbReference type="SAM" id="Phobius"/>
    </source>
</evidence>
<keyword evidence="2" id="KW-0813">Transport</keyword>
<proteinExistence type="predicted"/>
<dbReference type="AlphaFoldDB" id="A0A9N9UF96"/>
<dbReference type="PANTHER" id="PTHR45649">
    <property type="entry name" value="AMINO-ACID PERMEASE BAT1"/>
    <property type="match status" value="1"/>
</dbReference>
<feature type="transmembrane region" description="Helical" evidence="6">
    <location>
        <begin position="20"/>
        <end position="42"/>
    </location>
</feature>
<dbReference type="Pfam" id="PF13520">
    <property type="entry name" value="AA_permease_2"/>
    <property type="match status" value="1"/>
</dbReference>
<reference evidence="7 8" key="2">
    <citation type="submission" date="2021-10" db="EMBL/GenBank/DDBJ databases">
        <authorList>
            <person name="Piombo E."/>
        </authorList>
    </citation>
    <scope>NUCLEOTIDE SEQUENCE [LARGE SCALE GENOMIC DNA]</scope>
</reference>
<evidence type="ECO:0008006" key="9">
    <source>
        <dbReference type="Google" id="ProtNLM"/>
    </source>
</evidence>
<keyword evidence="3 6" id="KW-0812">Transmembrane</keyword>
<keyword evidence="8" id="KW-1185">Reference proteome</keyword>